<reference evidence="2" key="1">
    <citation type="submission" date="2019-01" db="EMBL/GenBank/DDBJ databases">
        <title>Anaerobic oxidation of ethane by archaea from a marine hydrocarbon seep.</title>
        <authorList>
            <person name="Musat F."/>
        </authorList>
    </citation>
    <scope>NUCLEOTIDE SEQUENCE [LARGE SCALE GENOMIC DNA]</scope>
</reference>
<dbReference type="InterPro" id="IPR036280">
    <property type="entry name" value="Multihaem_cyt_sf"/>
</dbReference>
<dbReference type="AlphaFoldDB" id="A0A8B3S1M6"/>
<evidence type="ECO:0008006" key="3">
    <source>
        <dbReference type="Google" id="ProtNLM"/>
    </source>
</evidence>
<accession>A0A8B3S1M6</accession>
<dbReference type="Proteomes" id="UP000291831">
    <property type="component" value="Unassembled WGS sequence"/>
</dbReference>
<comment type="caution">
    <text evidence="1">The sequence shown here is derived from an EMBL/GenBank/DDBJ whole genome shotgun (WGS) entry which is preliminary data.</text>
</comment>
<sequence length="223" mass="24281">MKGKYILLLSCSILAIGLFVLPSTMSMFVGQHTWYSVKNPDDMVDLCAKCHQPEVDEWNANLARGGAHATFAVNYSGTSGCSICHQINETILETDYGLNITSLTGYNFEDFTQEGLSNTSYSTAFNGTWRSQATPHAAIKVDCGDCHYNATVQLRSSSSAHSDFYNQSEGAATDSSACIGCHTMTNINITWYKFGGLDINASINTTTETWDIGVTTNTTLVMD</sequence>
<name>A0A8B3S1M6_9EURY</name>
<dbReference type="EMBL" id="RPGO01000030">
    <property type="protein sequence ID" value="RZB29231.1"/>
    <property type="molecule type" value="Genomic_DNA"/>
</dbReference>
<evidence type="ECO:0000313" key="2">
    <source>
        <dbReference type="Proteomes" id="UP000291831"/>
    </source>
</evidence>
<dbReference type="Gene3D" id="1.10.1130.10">
    <property type="entry name" value="Flavocytochrome C3, Chain A"/>
    <property type="match status" value="1"/>
</dbReference>
<proteinExistence type="predicted"/>
<dbReference type="SUPFAM" id="SSF48695">
    <property type="entry name" value="Multiheme cytochromes"/>
    <property type="match status" value="1"/>
</dbReference>
<organism evidence="1 2">
    <name type="scientific">Candidatus Argoarchaeum ethanivorans</name>
    <dbReference type="NCBI Taxonomy" id="2608793"/>
    <lineage>
        <taxon>Archaea</taxon>
        <taxon>Methanobacteriati</taxon>
        <taxon>Methanobacteriota</taxon>
        <taxon>Stenosarchaea group</taxon>
        <taxon>Methanomicrobia</taxon>
        <taxon>Methanosarcinales</taxon>
        <taxon>Methanosarcinales incertae sedis</taxon>
        <taxon>GOM Arc I cluster</taxon>
        <taxon>Candidatus Argoarchaeum</taxon>
    </lineage>
</organism>
<protein>
    <recommendedName>
        <fullName evidence="3">Cytochrome c7-like domain-containing protein</fullName>
    </recommendedName>
</protein>
<gene>
    <name evidence="1" type="ORF">AEth_01373</name>
</gene>
<evidence type="ECO:0000313" key="1">
    <source>
        <dbReference type="EMBL" id="RZB29231.1"/>
    </source>
</evidence>